<comment type="caution">
    <text evidence="1">The sequence shown here is derived from an EMBL/GenBank/DDBJ whole genome shotgun (WGS) entry which is preliminary data.</text>
</comment>
<accession>A0A7W7YF18</accession>
<sequence length="230" mass="26249">MLSKTDIEFALSIQNRCFKLLQWLGNAIREGVVPVMKAHDVTDAGHAARIWVEAHFYNLPDECRPLPDEMTPFANFFGTYLETSFDIEARPKDRYVSDGDCFCSYCVRLVRAQHLKPKSLTRADKERAGRLRVRRMEMLAREEGLPSFELQIRKSLCDEALRVQASLSAYGAALLNRLQGISDGPAVLALWRDFAWTRSGSPIRRFKLQSRHILEAEQKLLGVIQSHISL</sequence>
<dbReference type="Proteomes" id="UP000590740">
    <property type="component" value="Unassembled WGS sequence"/>
</dbReference>
<evidence type="ECO:0000313" key="2">
    <source>
        <dbReference type="Proteomes" id="UP000590740"/>
    </source>
</evidence>
<evidence type="ECO:0000313" key="1">
    <source>
        <dbReference type="EMBL" id="MBB5034884.1"/>
    </source>
</evidence>
<dbReference type="RefSeq" id="WP_184343119.1">
    <property type="nucleotide sequence ID" value="NZ_JACHIG010000012.1"/>
</dbReference>
<dbReference type="EMBL" id="JACHIG010000012">
    <property type="protein sequence ID" value="MBB5034884.1"/>
    <property type="molecule type" value="Genomic_DNA"/>
</dbReference>
<protein>
    <submittedName>
        <fullName evidence="1">Uncharacterized protein</fullName>
    </submittedName>
</protein>
<gene>
    <name evidence="1" type="ORF">HNQ65_004492</name>
</gene>
<name>A0A7W7YF18_9BACT</name>
<reference evidence="1 2" key="1">
    <citation type="submission" date="2020-08" db="EMBL/GenBank/DDBJ databases">
        <title>Genomic Encyclopedia of Type Strains, Phase IV (KMG-IV): sequencing the most valuable type-strain genomes for metagenomic binning, comparative biology and taxonomic classification.</title>
        <authorList>
            <person name="Goeker M."/>
        </authorList>
    </citation>
    <scope>NUCLEOTIDE SEQUENCE [LARGE SCALE GENOMIC DNA]</scope>
    <source>
        <strain evidence="1 2">DSM 12252</strain>
    </source>
</reference>
<proteinExistence type="predicted"/>
<keyword evidence="2" id="KW-1185">Reference proteome</keyword>
<organism evidence="1 2">
    <name type="scientific">Prosthecobacter vanneervenii</name>
    <dbReference type="NCBI Taxonomy" id="48466"/>
    <lineage>
        <taxon>Bacteria</taxon>
        <taxon>Pseudomonadati</taxon>
        <taxon>Verrucomicrobiota</taxon>
        <taxon>Verrucomicrobiia</taxon>
        <taxon>Verrucomicrobiales</taxon>
        <taxon>Verrucomicrobiaceae</taxon>
        <taxon>Prosthecobacter</taxon>
    </lineage>
</organism>
<dbReference type="AlphaFoldDB" id="A0A7W7YF18"/>